<name>A0A1W1DAC5_9ZZZZ</name>
<proteinExistence type="predicted"/>
<gene>
    <name evidence="3" type="ORF">MNB_SUP05-4-703</name>
</gene>
<protein>
    <submittedName>
        <fullName evidence="3">Likely vesicular transport factor Uso1p</fullName>
    </submittedName>
</protein>
<dbReference type="EMBL" id="FPHR01000029">
    <property type="protein sequence ID" value="SFV77524.1"/>
    <property type="molecule type" value="Genomic_DNA"/>
</dbReference>
<reference evidence="3" key="1">
    <citation type="submission" date="2016-10" db="EMBL/GenBank/DDBJ databases">
        <authorList>
            <person name="de Groot N.N."/>
        </authorList>
    </citation>
    <scope>NUCLEOTIDE SEQUENCE</scope>
</reference>
<keyword evidence="1" id="KW-0175">Coiled coil</keyword>
<keyword evidence="2" id="KW-1133">Transmembrane helix</keyword>
<sequence length="243" mass="27160">MENKSLFSTIVLAFALIATYTFYNNKVVELEQDVSEITQEYNLKLSALTSDVQKDKKESNVSALEDLNNQLIKARSALKISEEKLSLVASKTHVLGNEISQMSDARDEVKTLQGSLQSTQQKLTLSADKVQYLEQIFETQNKSTIVNNIARIKELKETTSGIAITGLIVPAIGVATLVSYTTEEINNYCKNIQNIMSLENKVFGKIVSLDSQMQSTYHNQCEVSFKDKVKKGLKKLKITPIKN</sequence>
<feature type="transmembrane region" description="Helical" evidence="2">
    <location>
        <begin position="6"/>
        <end position="23"/>
    </location>
</feature>
<organism evidence="3">
    <name type="scientific">hydrothermal vent metagenome</name>
    <dbReference type="NCBI Taxonomy" id="652676"/>
    <lineage>
        <taxon>unclassified sequences</taxon>
        <taxon>metagenomes</taxon>
        <taxon>ecological metagenomes</taxon>
    </lineage>
</organism>
<keyword evidence="2" id="KW-0472">Membrane</keyword>
<evidence type="ECO:0000313" key="3">
    <source>
        <dbReference type="EMBL" id="SFV77524.1"/>
    </source>
</evidence>
<evidence type="ECO:0000256" key="1">
    <source>
        <dbReference type="SAM" id="Coils"/>
    </source>
</evidence>
<evidence type="ECO:0000256" key="2">
    <source>
        <dbReference type="SAM" id="Phobius"/>
    </source>
</evidence>
<feature type="coiled-coil region" evidence="1">
    <location>
        <begin position="20"/>
        <end position="122"/>
    </location>
</feature>
<dbReference type="AlphaFoldDB" id="A0A1W1DAC5"/>
<keyword evidence="2" id="KW-0812">Transmembrane</keyword>
<accession>A0A1W1DAC5</accession>